<dbReference type="Gene3D" id="6.10.140.140">
    <property type="match status" value="1"/>
</dbReference>
<reference evidence="3" key="1">
    <citation type="submission" date="2023-05" db="EMBL/GenBank/DDBJ databases">
        <authorList>
            <person name="Stuckert A."/>
        </authorList>
    </citation>
    <scope>NUCLEOTIDE SEQUENCE</scope>
</reference>
<evidence type="ECO:0000313" key="4">
    <source>
        <dbReference type="Proteomes" id="UP001162483"/>
    </source>
</evidence>
<feature type="domain" description="KRAB" evidence="2">
    <location>
        <begin position="49"/>
        <end position="75"/>
    </location>
</feature>
<feature type="non-terminal residue" evidence="3">
    <location>
        <position position="1"/>
    </location>
</feature>
<dbReference type="InterPro" id="IPR036051">
    <property type="entry name" value="KRAB_dom_sf"/>
</dbReference>
<evidence type="ECO:0000313" key="3">
    <source>
        <dbReference type="EMBL" id="CAI9548438.1"/>
    </source>
</evidence>
<evidence type="ECO:0000256" key="1">
    <source>
        <dbReference type="SAM" id="MobiDB-lite"/>
    </source>
</evidence>
<protein>
    <recommendedName>
        <fullName evidence="2">KRAB domain-containing protein</fullName>
    </recommendedName>
</protein>
<dbReference type="InterPro" id="IPR001909">
    <property type="entry name" value="KRAB"/>
</dbReference>
<accession>A0ABN9BLD5</accession>
<comment type="caution">
    <text evidence="3">The sequence shown here is derived from an EMBL/GenBank/DDBJ whole genome shotgun (WGS) entry which is preliminary data.</text>
</comment>
<sequence>SGEVWRSYDITLPPPPSLIEERKKKKILEVTREITELLTGEVPIRCQGVTVYFSMEEWEYLEGHKDLYKDVMMDNQPPLTSPDGSSHGNPPERCPRPLYSRDSTQEGHTIPHHQQSGILGDDNIDVKEEYKEEDEEYGVMEEFSEGHKDMMEPPNTRNPPERCPRPLYSRDSTQEGHTIPHHYKVGGMENLEHGLVETMGSNHKAVSSRIPVCSKM</sequence>
<organism evidence="3 4">
    <name type="scientific">Staurois parvus</name>
    <dbReference type="NCBI Taxonomy" id="386267"/>
    <lineage>
        <taxon>Eukaryota</taxon>
        <taxon>Metazoa</taxon>
        <taxon>Chordata</taxon>
        <taxon>Craniata</taxon>
        <taxon>Vertebrata</taxon>
        <taxon>Euteleostomi</taxon>
        <taxon>Amphibia</taxon>
        <taxon>Batrachia</taxon>
        <taxon>Anura</taxon>
        <taxon>Neobatrachia</taxon>
        <taxon>Ranoidea</taxon>
        <taxon>Ranidae</taxon>
        <taxon>Staurois</taxon>
    </lineage>
</organism>
<dbReference type="Proteomes" id="UP001162483">
    <property type="component" value="Unassembled WGS sequence"/>
</dbReference>
<evidence type="ECO:0000259" key="2">
    <source>
        <dbReference type="Pfam" id="PF01352"/>
    </source>
</evidence>
<proteinExistence type="predicted"/>
<feature type="non-terminal residue" evidence="3">
    <location>
        <position position="216"/>
    </location>
</feature>
<gene>
    <name evidence="3" type="ORF">SPARVUS_LOCUS3151639</name>
</gene>
<feature type="region of interest" description="Disordered" evidence="1">
    <location>
        <begin position="72"/>
        <end position="123"/>
    </location>
</feature>
<dbReference type="CDD" id="cd07765">
    <property type="entry name" value="KRAB_A-box"/>
    <property type="match status" value="1"/>
</dbReference>
<name>A0ABN9BLD5_9NEOB</name>
<dbReference type="SUPFAM" id="SSF109640">
    <property type="entry name" value="KRAB domain (Kruppel-associated box)"/>
    <property type="match status" value="1"/>
</dbReference>
<dbReference type="Pfam" id="PF01352">
    <property type="entry name" value="KRAB"/>
    <property type="match status" value="1"/>
</dbReference>
<dbReference type="EMBL" id="CATNWA010004687">
    <property type="protein sequence ID" value="CAI9548438.1"/>
    <property type="molecule type" value="Genomic_DNA"/>
</dbReference>
<keyword evidence="4" id="KW-1185">Reference proteome</keyword>